<gene>
    <name evidence="1" type="ORF">IT775_00080</name>
</gene>
<keyword evidence="2" id="KW-1185">Reference proteome</keyword>
<dbReference type="Proteomes" id="UP001195941">
    <property type="component" value="Unassembled WGS sequence"/>
</dbReference>
<proteinExistence type="predicted"/>
<evidence type="ECO:0000313" key="1">
    <source>
        <dbReference type="EMBL" id="MBR9649518.1"/>
    </source>
</evidence>
<sequence length="187" mass="20924">MAVIRDTIPVGIIVRRTPGVTRWAAWSWRVSALLPGAGPADWRELRREGDAVEFHAATMTLELFSSDTQGYVVSLASKTPCLYVVLSEDDSADAKLPWKPELLTASAFEGQGYAESGEGLVERVPMPLPLISFVRDFVQAHHVEEEFAKRKRDRKRVDLVEDGKGDARIRQLSDVYRAPRPIRGDVH</sequence>
<accession>A0ABS5HLN6</accession>
<name>A0ABS5HLN6_9RHOB</name>
<evidence type="ECO:0000313" key="2">
    <source>
        <dbReference type="Proteomes" id="UP001195941"/>
    </source>
</evidence>
<comment type="caution">
    <text evidence="1">The sequence shown here is derived from an EMBL/GenBank/DDBJ whole genome shotgun (WGS) entry which is preliminary data.</text>
</comment>
<dbReference type="InterPro" id="IPR021736">
    <property type="entry name" value="DUF3305"/>
</dbReference>
<dbReference type="EMBL" id="JADMKU010000001">
    <property type="protein sequence ID" value="MBR9649518.1"/>
    <property type="molecule type" value="Genomic_DNA"/>
</dbReference>
<organism evidence="1 2">
    <name type="scientific">Thalassovita aquimarina</name>
    <dbReference type="NCBI Taxonomy" id="2785917"/>
    <lineage>
        <taxon>Bacteria</taxon>
        <taxon>Pseudomonadati</taxon>
        <taxon>Pseudomonadota</taxon>
        <taxon>Alphaproteobacteria</taxon>
        <taxon>Rhodobacterales</taxon>
        <taxon>Roseobacteraceae</taxon>
        <taxon>Thalassovita</taxon>
    </lineage>
</organism>
<dbReference type="Pfam" id="PF11749">
    <property type="entry name" value="DUF3305"/>
    <property type="match status" value="1"/>
</dbReference>
<protein>
    <submittedName>
        <fullName evidence="1">DUF3305 domain-containing protein</fullName>
    </submittedName>
</protein>
<dbReference type="RefSeq" id="WP_212699034.1">
    <property type="nucleotide sequence ID" value="NZ_JADMKU010000001.1"/>
</dbReference>
<reference evidence="1 2" key="1">
    <citation type="journal article" date="2021" name="Arch. Microbiol.">
        <title>Thalassobius aquimarinus sp. nov., isolated from the Sea of Japan seashore.</title>
        <authorList>
            <person name="Kurilenko V.V."/>
            <person name="Romanenko L.A."/>
            <person name="Chernysheva N.Y."/>
            <person name="Velansky P.V."/>
            <person name="Tekutyeva L.A."/>
            <person name="Isaeva M.P."/>
            <person name="Mikhailov V.V."/>
        </authorList>
    </citation>
    <scope>NUCLEOTIDE SEQUENCE [LARGE SCALE GENOMIC DNA]</scope>
    <source>
        <strain evidence="1 2">KMM 8518</strain>
    </source>
</reference>